<evidence type="ECO:0000259" key="1">
    <source>
        <dbReference type="Pfam" id="PF00144"/>
    </source>
</evidence>
<dbReference type="OrthoDB" id="9793489at2"/>
<dbReference type="PANTHER" id="PTHR46825">
    <property type="entry name" value="D-ALANYL-D-ALANINE-CARBOXYPEPTIDASE/ENDOPEPTIDASE AMPH"/>
    <property type="match status" value="1"/>
</dbReference>
<dbReference type="RefSeq" id="WP_069215302.1">
    <property type="nucleotide sequence ID" value="NZ_CP016378.1"/>
</dbReference>
<comment type="caution">
    <text evidence="2">The sequence shown here is derived from an EMBL/GenBank/DDBJ whole genome shotgun (WGS) entry which is preliminary data.</text>
</comment>
<feature type="domain" description="Beta-lactamase-related" evidence="1">
    <location>
        <begin position="58"/>
        <end position="337"/>
    </location>
</feature>
<dbReference type="InterPro" id="IPR050491">
    <property type="entry name" value="AmpC-like"/>
</dbReference>
<evidence type="ECO:0000313" key="2">
    <source>
        <dbReference type="EMBL" id="OOH97725.1"/>
    </source>
</evidence>
<keyword evidence="3" id="KW-1185">Reference proteome</keyword>
<dbReference type="AlphaFoldDB" id="A0A1V3U3W9"/>
<proteinExistence type="predicted"/>
<dbReference type="EMBL" id="MPOG01000001">
    <property type="protein sequence ID" value="OOH97725.1"/>
    <property type="molecule type" value="Genomic_DNA"/>
</dbReference>
<dbReference type="eggNOG" id="COG1680">
    <property type="taxonomic scope" value="Bacteria"/>
</dbReference>
<name>A0A1V3U3W9_ELIME</name>
<keyword evidence="2" id="KW-0378">Hydrolase</keyword>
<dbReference type="InterPro" id="IPR001466">
    <property type="entry name" value="Beta-lactam-related"/>
</dbReference>
<protein>
    <submittedName>
        <fullName evidence="2">Serine hydrolase</fullName>
    </submittedName>
</protein>
<dbReference type="Gene3D" id="3.40.710.10">
    <property type="entry name" value="DD-peptidase/beta-lactamase superfamily"/>
    <property type="match status" value="1"/>
</dbReference>
<dbReference type="Pfam" id="PF00144">
    <property type="entry name" value="Beta-lactamase"/>
    <property type="match status" value="1"/>
</dbReference>
<dbReference type="GO" id="GO:0016787">
    <property type="term" value="F:hydrolase activity"/>
    <property type="evidence" value="ECO:0007669"/>
    <property type="project" value="UniProtKB-KW"/>
</dbReference>
<reference evidence="2 3" key="1">
    <citation type="submission" date="2016-11" db="EMBL/GenBank/DDBJ databases">
        <title>Genome sequence and comparative genomic analysis of clinical strain Elizabethkingia meningoseptica 61421 PRCM.</title>
        <authorList>
            <person name="Wang M."/>
            <person name="Hu S."/>
            <person name="Cao L."/>
            <person name="Jiang T."/>
            <person name="Zhou Y."/>
            <person name="Ming D."/>
        </authorList>
    </citation>
    <scope>NUCLEOTIDE SEQUENCE [LARGE SCALE GENOMIC DNA]</scope>
    <source>
        <strain evidence="2 3">61421 PRCM</strain>
    </source>
</reference>
<dbReference type="STRING" id="238.BBD35_03935"/>
<sequence>MIKKLAFLFLFALLFSCKTEQQKTIDRNVIVDSTITAFQKKLLGQQVDSVFKKYHFNGSIAIFKDSTLLYRKDNGFSNFRNKTKIDSNTIFAIGSVSKQFTAALVLLQQEQGKLKLTDKVSEYLPEFRIKEYENISISQLLNHTSGLNIMGNRLMFKSGTDFYYSNDGFNALGKIVEKVSGKSYDQNVTELFTRLGMQHSSTALTYKSGNFASAYLGNDKVQELVQNMPERLAEKEIGTPAGGILSTIDDLHLWNQKLYSGKVLQPETLKKFTEKNAIRHHAVFGKMGYACGIMLNTGKPEAYFHSGYVKGSPSLNIYYPGTKTSVIILSNIADENRGKNAVFNPHKEIKSITDNLQNVVTDLQQDLLKPVEKKNE</sequence>
<accession>A0A1V3U3W9</accession>
<dbReference type="Proteomes" id="UP000188947">
    <property type="component" value="Unassembled WGS sequence"/>
</dbReference>
<dbReference type="InterPro" id="IPR012338">
    <property type="entry name" value="Beta-lactam/transpept-like"/>
</dbReference>
<evidence type="ECO:0000313" key="3">
    <source>
        <dbReference type="Proteomes" id="UP000188947"/>
    </source>
</evidence>
<organism evidence="2 3">
    <name type="scientific">Elizabethkingia meningoseptica</name>
    <name type="common">Chryseobacterium meningosepticum</name>
    <dbReference type="NCBI Taxonomy" id="238"/>
    <lineage>
        <taxon>Bacteria</taxon>
        <taxon>Pseudomonadati</taxon>
        <taxon>Bacteroidota</taxon>
        <taxon>Flavobacteriia</taxon>
        <taxon>Flavobacteriales</taxon>
        <taxon>Weeksellaceae</taxon>
        <taxon>Elizabethkingia</taxon>
    </lineage>
</organism>
<dbReference type="PROSITE" id="PS51257">
    <property type="entry name" value="PROKAR_LIPOPROTEIN"/>
    <property type="match status" value="1"/>
</dbReference>
<dbReference type="PANTHER" id="PTHR46825:SF9">
    <property type="entry name" value="BETA-LACTAMASE-RELATED DOMAIN-CONTAINING PROTEIN"/>
    <property type="match status" value="1"/>
</dbReference>
<dbReference type="SUPFAM" id="SSF56601">
    <property type="entry name" value="beta-lactamase/transpeptidase-like"/>
    <property type="match status" value="1"/>
</dbReference>
<gene>
    <name evidence="2" type="ORF">BMF97_00175</name>
</gene>